<dbReference type="RefSeq" id="WP_007579474.1">
    <property type="nucleotide sequence ID" value="NZ_AGUD01000326.1"/>
</dbReference>
<accession>H0EC12</accession>
<feature type="transmembrane region" description="Helical" evidence="5">
    <location>
        <begin position="64"/>
        <end position="84"/>
    </location>
</feature>
<feature type="transmembrane region" description="Helical" evidence="5">
    <location>
        <begin position="183"/>
        <end position="201"/>
    </location>
</feature>
<keyword evidence="3 5" id="KW-1133">Transmembrane helix</keyword>
<feature type="transmembrane region" description="Helical" evidence="5">
    <location>
        <begin position="213"/>
        <end position="233"/>
    </location>
</feature>
<feature type="transmembrane region" description="Helical" evidence="5">
    <location>
        <begin position="134"/>
        <end position="153"/>
    </location>
</feature>
<keyword evidence="2 5" id="KW-0812">Transmembrane</keyword>
<dbReference type="PATRIC" id="fig|1097667.3.peg.4358"/>
<evidence type="ECO:0000313" key="8">
    <source>
        <dbReference type="Proteomes" id="UP000005143"/>
    </source>
</evidence>
<dbReference type="GO" id="GO:0055085">
    <property type="term" value="P:transmembrane transport"/>
    <property type="evidence" value="ECO:0007669"/>
    <property type="project" value="InterPro"/>
</dbReference>
<keyword evidence="4 5" id="KW-0472">Membrane</keyword>
<dbReference type="Proteomes" id="UP000005143">
    <property type="component" value="Unassembled WGS sequence"/>
</dbReference>
<comment type="caution">
    <text evidence="7">The sequence shown here is derived from an EMBL/GenBank/DDBJ whole genome shotgun (WGS) entry which is preliminary data.</text>
</comment>
<organism evidence="7 8">
    <name type="scientific">Patulibacter medicamentivorans</name>
    <dbReference type="NCBI Taxonomy" id="1097667"/>
    <lineage>
        <taxon>Bacteria</taxon>
        <taxon>Bacillati</taxon>
        <taxon>Actinomycetota</taxon>
        <taxon>Thermoleophilia</taxon>
        <taxon>Solirubrobacterales</taxon>
        <taxon>Patulibacteraceae</taxon>
        <taxon>Patulibacter</taxon>
    </lineage>
</organism>
<feature type="transmembrane region" description="Helical" evidence="5">
    <location>
        <begin position="37"/>
        <end position="57"/>
    </location>
</feature>
<evidence type="ECO:0000313" key="7">
    <source>
        <dbReference type="EMBL" id="EHN08795.1"/>
    </source>
</evidence>
<dbReference type="PANTHER" id="PTHR11814">
    <property type="entry name" value="SULFATE TRANSPORTER"/>
    <property type="match status" value="1"/>
</dbReference>
<evidence type="ECO:0000259" key="6">
    <source>
        <dbReference type="PROSITE" id="PS50801"/>
    </source>
</evidence>
<dbReference type="AlphaFoldDB" id="H0EC12"/>
<evidence type="ECO:0000256" key="2">
    <source>
        <dbReference type="ARBA" id="ARBA00022692"/>
    </source>
</evidence>
<dbReference type="GO" id="GO:0016020">
    <property type="term" value="C:membrane"/>
    <property type="evidence" value="ECO:0007669"/>
    <property type="project" value="UniProtKB-SubCell"/>
</dbReference>
<evidence type="ECO:0000256" key="5">
    <source>
        <dbReference type="SAM" id="Phobius"/>
    </source>
</evidence>
<dbReference type="Pfam" id="PF01740">
    <property type="entry name" value="STAS"/>
    <property type="match status" value="1"/>
</dbReference>
<comment type="subcellular location">
    <subcellularLocation>
        <location evidence="1">Membrane</location>
        <topology evidence="1">Multi-pass membrane protein</topology>
    </subcellularLocation>
</comment>
<evidence type="ECO:0000256" key="4">
    <source>
        <dbReference type="ARBA" id="ARBA00023136"/>
    </source>
</evidence>
<evidence type="ECO:0000256" key="1">
    <source>
        <dbReference type="ARBA" id="ARBA00004141"/>
    </source>
</evidence>
<dbReference type="Pfam" id="PF00916">
    <property type="entry name" value="Sulfate_transp"/>
    <property type="match status" value="1"/>
</dbReference>
<gene>
    <name evidence="7" type="ORF">PAI11_43970</name>
</gene>
<feature type="transmembrane region" description="Helical" evidence="5">
    <location>
        <begin position="330"/>
        <end position="350"/>
    </location>
</feature>
<dbReference type="SUPFAM" id="SSF52091">
    <property type="entry name" value="SpoIIaa-like"/>
    <property type="match status" value="1"/>
</dbReference>
<dbReference type="InterPro" id="IPR011547">
    <property type="entry name" value="SLC26A/SulP_dom"/>
</dbReference>
<dbReference type="InterPro" id="IPR002645">
    <property type="entry name" value="STAS_dom"/>
</dbReference>
<reference evidence="7 8" key="1">
    <citation type="journal article" date="2013" name="Biodegradation">
        <title>Quantitative proteomic analysis of ibuprofen-degrading Patulibacter sp. strain I11.</title>
        <authorList>
            <person name="Almeida B."/>
            <person name="Kjeldal H."/>
            <person name="Lolas I."/>
            <person name="Knudsen A.D."/>
            <person name="Carvalho G."/>
            <person name="Nielsen K.L."/>
            <person name="Barreto Crespo M.T."/>
            <person name="Stensballe A."/>
            <person name="Nielsen J.L."/>
        </authorList>
    </citation>
    <scope>NUCLEOTIDE SEQUENCE [LARGE SCALE GENOMIC DNA]</scope>
    <source>
        <strain evidence="7 8">I11</strain>
    </source>
</reference>
<protein>
    <submittedName>
        <fullName evidence="7">Sulfate permease</fullName>
    </submittedName>
</protein>
<feature type="transmembrane region" description="Helical" evidence="5">
    <location>
        <begin position="356"/>
        <end position="379"/>
    </location>
</feature>
<feature type="transmembrane region" description="Helical" evidence="5">
    <location>
        <begin position="96"/>
        <end position="122"/>
    </location>
</feature>
<proteinExistence type="predicted"/>
<feature type="domain" description="STAS" evidence="6">
    <location>
        <begin position="439"/>
        <end position="550"/>
    </location>
</feature>
<feature type="transmembrane region" description="Helical" evidence="5">
    <location>
        <begin position="253"/>
        <end position="273"/>
    </location>
</feature>
<dbReference type="CDD" id="cd07042">
    <property type="entry name" value="STAS_SulP_like_sulfate_transporter"/>
    <property type="match status" value="1"/>
</dbReference>
<dbReference type="Gene3D" id="3.30.750.24">
    <property type="entry name" value="STAS domain"/>
    <property type="match status" value="1"/>
</dbReference>
<dbReference type="PROSITE" id="PS50801">
    <property type="entry name" value="STAS"/>
    <property type="match status" value="1"/>
</dbReference>
<dbReference type="EMBL" id="AGUD01000326">
    <property type="protein sequence ID" value="EHN08795.1"/>
    <property type="molecule type" value="Genomic_DNA"/>
</dbReference>
<keyword evidence="8" id="KW-1185">Reference proteome</keyword>
<name>H0EC12_9ACTN</name>
<feature type="transmembrane region" description="Helical" evidence="5">
    <location>
        <begin position="386"/>
        <end position="417"/>
    </location>
</feature>
<dbReference type="InterPro" id="IPR036513">
    <property type="entry name" value="STAS_dom_sf"/>
</dbReference>
<evidence type="ECO:0000256" key="3">
    <source>
        <dbReference type="ARBA" id="ARBA00022989"/>
    </source>
</evidence>
<sequence>MELTAAPIRGPRGNGLRSLLPSRADYAGLRGSWRSDLVAGVTVAIVALPLALGFAVTAGLGAQAGLVTAIVAGIVAGVFGGSHVQVSGPTGAMTVVLVPVVASVGPGGVAVVALLAGLLLVAAGALRLGRYAGVLPWPVVEGFTVGIALLIFLQQVPGALGVPKPHGENTAAVAARAIVDWGGGHWSTLAVVALVAVVMIAAPRLHRALPASLLAVVTATVLVELTGLSVARIGTIPSSLPTPALPQLDGGKIGDLVTAALAVAALGAVESLLSARVADGMADGEAHDPDRELVGQGLANVAVSFVGGMPATGAIARTAVNVRAGARTRLATIVHGLVLVVVVLLLASLLERVPLAALAGVLMMTAVRMVEVGTVGRILRSTREDALLLILTATATIAFDLVVAVGIGVALAAILALRTVAANAAFEREDLGGIDVDATLEHALLEEHIVAYRLDGALFFGAAQRFLLELTAVTDVEVVILRMGGLRMIDSTGAQALADLIDHLQRQGITVLLTSLRPEHRGLIERVGVLDMLDHANHLLPTIDEALAHARRHHLRNRRAAAVAA</sequence>
<dbReference type="InterPro" id="IPR001902">
    <property type="entry name" value="SLC26A/SulP_fam"/>
</dbReference>